<feature type="domain" description="HTH marR-type" evidence="1">
    <location>
        <begin position="22"/>
        <end position="160"/>
    </location>
</feature>
<sequence length="161" mass="18105">MSGIDRVGVFVEQWRRERPDLDPSPMAVIGRMRRISDDFTRELIDNYRRFGLGEGEFDVLCALRRVGVPFALTQGDIAEHTVVTAGATSKRVDRLEAAGLVTRHQRTDDARGRIVELTPEGRALIDEAYPAHLRLESELLSPLDDGERAQLEGLLRKLIRG</sequence>
<dbReference type="Pfam" id="PF12802">
    <property type="entry name" value="MarR_2"/>
    <property type="match status" value="1"/>
</dbReference>
<organism evidence="2 3">
    <name type="scientific">Microbacterium gilvum</name>
    <dbReference type="NCBI Taxonomy" id="1336204"/>
    <lineage>
        <taxon>Bacteria</taxon>
        <taxon>Bacillati</taxon>
        <taxon>Actinomycetota</taxon>
        <taxon>Actinomycetes</taxon>
        <taxon>Micrococcales</taxon>
        <taxon>Microbacteriaceae</taxon>
        <taxon>Microbacterium</taxon>
    </lineage>
</organism>
<gene>
    <name evidence="2" type="ORF">GCM10023351_27230</name>
</gene>
<dbReference type="Gene3D" id="1.10.10.10">
    <property type="entry name" value="Winged helix-like DNA-binding domain superfamily/Winged helix DNA-binding domain"/>
    <property type="match status" value="1"/>
</dbReference>
<dbReference type="InterPro" id="IPR036390">
    <property type="entry name" value="WH_DNA-bd_sf"/>
</dbReference>
<dbReference type="EMBL" id="BAABKO010000005">
    <property type="protein sequence ID" value="GAA4780749.1"/>
    <property type="molecule type" value="Genomic_DNA"/>
</dbReference>
<keyword evidence="3" id="KW-1185">Reference proteome</keyword>
<protein>
    <submittedName>
        <fullName evidence="2">MarR family transcriptional regulator</fullName>
    </submittedName>
</protein>
<dbReference type="SUPFAM" id="SSF46785">
    <property type="entry name" value="Winged helix' DNA-binding domain"/>
    <property type="match status" value="1"/>
</dbReference>
<evidence type="ECO:0000313" key="3">
    <source>
        <dbReference type="Proteomes" id="UP001501645"/>
    </source>
</evidence>
<dbReference type="InterPro" id="IPR039422">
    <property type="entry name" value="MarR/SlyA-like"/>
</dbReference>
<dbReference type="InterPro" id="IPR036388">
    <property type="entry name" value="WH-like_DNA-bd_sf"/>
</dbReference>
<dbReference type="PANTHER" id="PTHR33164:SF104">
    <property type="entry name" value="TRANSCRIPTIONAL REGULATORY PROTEIN"/>
    <property type="match status" value="1"/>
</dbReference>
<dbReference type="InterPro" id="IPR000835">
    <property type="entry name" value="HTH_MarR-typ"/>
</dbReference>
<comment type="caution">
    <text evidence="2">The sequence shown here is derived from an EMBL/GenBank/DDBJ whole genome shotgun (WGS) entry which is preliminary data.</text>
</comment>
<dbReference type="PRINTS" id="PR00598">
    <property type="entry name" value="HTHMARR"/>
</dbReference>
<dbReference type="SMART" id="SM00347">
    <property type="entry name" value="HTH_MARR"/>
    <property type="match status" value="1"/>
</dbReference>
<dbReference type="PANTHER" id="PTHR33164">
    <property type="entry name" value="TRANSCRIPTIONAL REGULATOR, MARR FAMILY"/>
    <property type="match status" value="1"/>
</dbReference>
<reference evidence="3" key="1">
    <citation type="journal article" date="2019" name="Int. J. Syst. Evol. Microbiol.">
        <title>The Global Catalogue of Microorganisms (GCM) 10K type strain sequencing project: providing services to taxonomists for standard genome sequencing and annotation.</title>
        <authorList>
            <consortium name="The Broad Institute Genomics Platform"/>
            <consortium name="The Broad Institute Genome Sequencing Center for Infectious Disease"/>
            <person name="Wu L."/>
            <person name="Ma J."/>
        </authorList>
    </citation>
    <scope>NUCLEOTIDE SEQUENCE [LARGE SCALE GENOMIC DNA]</scope>
    <source>
        <strain evidence="3">JCM 18537</strain>
    </source>
</reference>
<accession>A0ABP9AID9</accession>
<dbReference type="RefSeq" id="WP_345440116.1">
    <property type="nucleotide sequence ID" value="NZ_BAABKO010000005.1"/>
</dbReference>
<name>A0ABP9AID9_9MICO</name>
<dbReference type="PROSITE" id="PS50995">
    <property type="entry name" value="HTH_MARR_2"/>
    <property type="match status" value="1"/>
</dbReference>
<evidence type="ECO:0000313" key="2">
    <source>
        <dbReference type="EMBL" id="GAA4780749.1"/>
    </source>
</evidence>
<dbReference type="Proteomes" id="UP001501645">
    <property type="component" value="Unassembled WGS sequence"/>
</dbReference>
<evidence type="ECO:0000259" key="1">
    <source>
        <dbReference type="PROSITE" id="PS50995"/>
    </source>
</evidence>
<proteinExistence type="predicted"/>